<accession>A0A7J6RWQ9</accession>
<sequence length="631" mass="70897">MTRAGFGLAVSGKALDVTTDHSLSRLGDSLSHPIRKYVDDMAVHNDDVAKVCQTLAEDGFVVKPPQSLLGSKVIGIHITRAGEWVRKKPLDLDVVPQTRSQLASLTGKLATYYPIASWLRLCGAMLTRVAAAAQPSVGSKRSYDYPLPPQLQALWVAVCEHIKREGDPCHGRWLVNPDLEWRLFTDGSAIGMAATIFFGPIKVEDRAWLRKKDCKRHINVVETEAVLRGMNLVTDYMRAYGRRTQVLHLYTDNASVQSWLTRRDGRHWGKISGMSKSAIEGRLQLIDDIRASFGIELHVYHCRSCDNEADQPSRLPEALLPTFAAAIKAMEPEVVSPAGPPCEPQGFTCLSATERAEADRSEELAQFLTEFDVQNRKVQVPRDKAQELLELAHDHEGRAAMFNILREFVDMPGLAAECNQFKCADCAAAKAFPGDNKPLIPLASIKPAPRPFDRIHTDICGPYRQMDSGTSRFYLITAIDSCTNYVAIRPCLYQPTAADVQDHLQSMVDTFQRRPLLVQSDRGSQYTAKSIEKLFEQWNSVHILSARHSSHSNGKIERWHRYANEYLRAHSPSTLSYGEFCRHATKAARTYNVTPRKGPGSSPHEQVFRFRPSFRPEVPLQCHESYEYLRE</sequence>
<dbReference type="PANTHER" id="PTHR37984:SF5">
    <property type="entry name" value="PROTEIN NYNRIN-LIKE"/>
    <property type="match status" value="1"/>
</dbReference>
<dbReference type="InterPro" id="IPR001584">
    <property type="entry name" value="Integrase_cat-core"/>
</dbReference>
<dbReference type="SUPFAM" id="SSF53098">
    <property type="entry name" value="Ribonuclease H-like"/>
    <property type="match status" value="1"/>
</dbReference>
<dbReference type="Proteomes" id="UP000553632">
    <property type="component" value="Unassembled WGS sequence"/>
</dbReference>
<dbReference type="SUPFAM" id="SSF56672">
    <property type="entry name" value="DNA/RNA polymerases"/>
    <property type="match status" value="1"/>
</dbReference>
<dbReference type="Pfam" id="PF00665">
    <property type="entry name" value="rve"/>
    <property type="match status" value="1"/>
</dbReference>
<dbReference type="InterPro" id="IPR043502">
    <property type="entry name" value="DNA/RNA_pol_sf"/>
</dbReference>
<protein>
    <recommendedName>
        <fullName evidence="1">Integrase catalytic domain-containing protein</fullName>
    </recommendedName>
</protein>
<dbReference type="GO" id="GO:0003676">
    <property type="term" value="F:nucleic acid binding"/>
    <property type="evidence" value="ECO:0007669"/>
    <property type="project" value="InterPro"/>
</dbReference>
<reference evidence="2 3" key="1">
    <citation type="submission" date="2020-04" db="EMBL/GenBank/DDBJ databases">
        <title>Perkinsus olseni comparative genomics.</title>
        <authorList>
            <person name="Bogema D.R."/>
        </authorList>
    </citation>
    <scope>NUCLEOTIDE SEQUENCE [LARGE SCALE GENOMIC DNA]</scope>
    <source>
        <strain evidence="2 3">ATCC PRA-207</strain>
    </source>
</reference>
<evidence type="ECO:0000259" key="1">
    <source>
        <dbReference type="PROSITE" id="PS50994"/>
    </source>
</evidence>
<evidence type="ECO:0000313" key="2">
    <source>
        <dbReference type="EMBL" id="KAF4724725.1"/>
    </source>
</evidence>
<organism evidence="2 3">
    <name type="scientific">Perkinsus olseni</name>
    <name type="common">Perkinsus atlanticus</name>
    <dbReference type="NCBI Taxonomy" id="32597"/>
    <lineage>
        <taxon>Eukaryota</taxon>
        <taxon>Sar</taxon>
        <taxon>Alveolata</taxon>
        <taxon>Perkinsozoa</taxon>
        <taxon>Perkinsea</taxon>
        <taxon>Perkinsida</taxon>
        <taxon>Perkinsidae</taxon>
        <taxon>Perkinsus</taxon>
    </lineage>
</organism>
<name>A0A7J6RWQ9_PEROL</name>
<gene>
    <name evidence="2" type="ORF">FOZ63_029013</name>
</gene>
<proteinExistence type="predicted"/>
<dbReference type="Gene3D" id="3.30.420.10">
    <property type="entry name" value="Ribonuclease H-like superfamily/Ribonuclease H"/>
    <property type="match status" value="1"/>
</dbReference>
<feature type="domain" description="Integrase catalytic" evidence="1">
    <location>
        <begin position="447"/>
        <end position="611"/>
    </location>
</feature>
<comment type="caution">
    <text evidence="2">The sequence shown here is derived from an EMBL/GenBank/DDBJ whole genome shotgun (WGS) entry which is preliminary data.</text>
</comment>
<dbReference type="PANTHER" id="PTHR37984">
    <property type="entry name" value="PROTEIN CBG26694"/>
    <property type="match status" value="1"/>
</dbReference>
<dbReference type="EMBL" id="JABANO010022721">
    <property type="protein sequence ID" value="KAF4724725.1"/>
    <property type="molecule type" value="Genomic_DNA"/>
</dbReference>
<dbReference type="InterPro" id="IPR036397">
    <property type="entry name" value="RNaseH_sf"/>
</dbReference>
<keyword evidence="3" id="KW-1185">Reference proteome</keyword>
<evidence type="ECO:0000313" key="3">
    <source>
        <dbReference type="Proteomes" id="UP000553632"/>
    </source>
</evidence>
<dbReference type="InterPro" id="IPR050951">
    <property type="entry name" value="Retrovirus_Pol_polyprotein"/>
</dbReference>
<feature type="non-terminal residue" evidence="2">
    <location>
        <position position="631"/>
    </location>
</feature>
<dbReference type="PROSITE" id="PS50994">
    <property type="entry name" value="INTEGRASE"/>
    <property type="match status" value="1"/>
</dbReference>
<dbReference type="InterPro" id="IPR012337">
    <property type="entry name" value="RNaseH-like_sf"/>
</dbReference>
<dbReference type="AlphaFoldDB" id="A0A7J6RWQ9"/>
<dbReference type="GO" id="GO:0015074">
    <property type="term" value="P:DNA integration"/>
    <property type="evidence" value="ECO:0007669"/>
    <property type="project" value="InterPro"/>
</dbReference>